<protein>
    <recommendedName>
        <fullName evidence="13">DUF221-domain-containing protein</fullName>
    </recommendedName>
</protein>
<reference evidence="11 12" key="1">
    <citation type="journal article" date="2018" name="Genome Biol. Evol.">
        <title>Multiple Roots of Fruiting Body Formation in Amoebozoa.</title>
        <authorList>
            <person name="Hillmann F."/>
            <person name="Forbes G."/>
            <person name="Novohradska S."/>
            <person name="Ferling I."/>
            <person name="Riege K."/>
            <person name="Groth M."/>
            <person name="Westermann M."/>
            <person name="Marz M."/>
            <person name="Spaller T."/>
            <person name="Winckler T."/>
            <person name="Schaap P."/>
            <person name="Glockner G."/>
        </authorList>
    </citation>
    <scope>NUCLEOTIDE SEQUENCE [LARGE SCALE GENOMIC DNA]</scope>
    <source>
        <strain evidence="11 12">Jena</strain>
    </source>
</reference>
<evidence type="ECO:0000259" key="10">
    <source>
        <dbReference type="Pfam" id="PF14703"/>
    </source>
</evidence>
<gene>
    <name evidence="11" type="ORF">PROFUN_03260</name>
</gene>
<evidence type="ECO:0000256" key="3">
    <source>
        <dbReference type="ARBA" id="ARBA00022448"/>
    </source>
</evidence>
<dbReference type="Pfam" id="PF13967">
    <property type="entry name" value="RSN1_TM"/>
    <property type="match status" value="1"/>
</dbReference>
<feature type="transmembrane region" description="Helical" evidence="7">
    <location>
        <begin position="506"/>
        <end position="525"/>
    </location>
</feature>
<dbReference type="InterPro" id="IPR032880">
    <property type="entry name" value="CSC1/OSCA1-like_N"/>
</dbReference>
<proteinExistence type="inferred from homology"/>
<evidence type="ECO:0000256" key="5">
    <source>
        <dbReference type="ARBA" id="ARBA00022989"/>
    </source>
</evidence>
<keyword evidence="5 7" id="KW-1133">Transmembrane helix</keyword>
<dbReference type="PANTHER" id="PTHR13018">
    <property type="entry name" value="PROBABLE MEMBRANE PROTEIN DUF221-RELATED"/>
    <property type="match status" value="1"/>
</dbReference>
<keyword evidence="4 7" id="KW-0812">Transmembrane</keyword>
<evidence type="ECO:0000256" key="7">
    <source>
        <dbReference type="SAM" id="Phobius"/>
    </source>
</evidence>
<feature type="transmembrane region" description="Helical" evidence="7">
    <location>
        <begin position="472"/>
        <end position="494"/>
    </location>
</feature>
<evidence type="ECO:0000256" key="6">
    <source>
        <dbReference type="ARBA" id="ARBA00023136"/>
    </source>
</evidence>
<feature type="domain" description="CSC1/OSCA1-like cytosolic" evidence="10">
    <location>
        <begin position="199"/>
        <end position="363"/>
    </location>
</feature>
<evidence type="ECO:0000256" key="2">
    <source>
        <dbReference type="ARBA" id="ARBA00007779"/>
    </source>
</evidence>
<dbReference type="Proteomes" id="UP000241769">
    <property type="component" value="Unassembled WGS sequence"/>
</dbReference>
<sequence>MSGTANSPDSTAGNPNELYSSLAVAGATIVIVCIVWNVIRNRYPSFFYRKAYATNFGRDPIAPDIRSADGWFNWIPYTITYDTNQLILPNYGGLDMAIYVKFLGYAFWFFFINMILVCAALIPTYATGPNQFLAADDPNFVRGMNVITLSNLGSNDPKTWVAFASVFWVTITFCILIYLFWKDSMKLNFLDLTRDGARARMVMVHNIPDQFATSATLNNEFKRIYAENNVVKSIVNPKADDIRDLQDERRKNSDKLRVVRDLIAQGAERPQHRPKFIPGLSAKVDSEEHYNSELLRLDQEIDEKRSMLLNEGQTGNDINTREGFTAFNLRSIAMASSQTNHMDPHDFLTCEPAPEPENVFWQNLDVNIHARVVRWLISLTLVVLLFIFWAVPVTFLQGITSLDTLSRLGPFSFLAKVVDILPKFVVGIIQGILPSLALTIFMALLPTILKAIFSISAPRTHAKLDNDVMKSYFSFLFINVFLVTVIAGTIFKVIQKIIADPTTTPTLLAQGISAQTSFYINYLLVNLAGNFLFVSRLIPFLISRLLAKFLSKTREEKAKRDIPSPIGINIKITKELILFAIGLIYLTIGPLISVFATLYFGFSYLTSKYSFMFSITPAQDGAKMTPTIVTIVTCMMILYQLIMVGIFAIKFFEYGIIVIVCTPFTIGWYIYLRRRFRRAFMFVPVSMIPNAEYPREELEAEADKYVDPAIGPQSEYGPKLEIIYPEEAHPVPTEERTNARKEVEMESGLRMVYSPGNSPKPRST</sequence>
<feature type="transmembrane region" description="Helical" evidence="7">
    <location>
        <begin position="160"/>
        <end position="181"/>
    </location>
</feature>
<feature type="transmembrane region" description="Helical" evidence="7">
    <location>
        <begin position="628"/>
        <end position="648"/>
    </location>
</feature>
<evidence type="ECO:0000313" key="12">
    <source>
        <dbReference type="Proteomes" id="UP000241769"/>
    </source>
</evidence>
<dbReference type="EMBL" id="MDYQ01000011">
    <property type="protein sequence ID" value="PRP88346.1"/>
    <property type="molecule type" value="Genomic_DNA"/>
</dbReference>
<accession>A0A2P6NWP2</accession>
<comment type="caution">
    <text evidence="11">The sequence shown here is derived from an EMBL/GenBank/DDBJ whole genome shotgun (WGS) entry which is preliminary data.</text>
</comment>
<dbReference type="InterPro" id="IPR045122">
    <property type="entry name" value="Csc1-like"/>
</dbReference>
<evidence type="ECO:0008006" key="13">
    <source>
        <dbReference type="Google" id="ProtNLM"/>
    </source>
</evidence>
<dbReference type="Pfam" id="PF02714">
    <property type="entry name" value="RSN1_7TM"/>
    <property type="match status" value="1"/>
</dbReference>
<feature type="transmembrane region" description="Helical" evidence="7">
    <location>
        <begin position="372"/>
        <end position="391"/>
    </location>
</feature>
<dbReference type="AlphaFoldDB" id="A0A2P6NWP2"/>
<feature type="transmembrane region" description="Helical" evidence="7">
    <location>
        <begin position="436"/>
        <end position="457"/>
    </location>
</feature>
<dbReference type="PANTHER" id="PTHR13018:SF5">
    <property type="entry name" value="RE44586P"/>
    <property type="match status" value="1"/>
</dbReference>
<keyword evidence="12" id="KW-1185">Reference proteome</keyword>
<evidence type="ECO:0000259" key="9">
    <source>
        <dbReference type="Pfam" id="PF13967"/>
    </source>
</evidence>
<keyword evidence="6 7" id="KW-0472">Membrane</keyword>
<comment type="similarity">
    <text evidence="2">Belongs to the CSC1 (TC 1.A.17) family.</text>
</comment>
<dbReference type="Pfam" id="PF14703">
    <property type="entry name" value="PHM7_cyt"/>
    <property type="match status" value="1"/>
</dbReference>
<keyword evidence="3" id="KW-0813">Transport</keyword>
<dbReference type="InterPro" id="IPR003864">
    <property type="entry name" value="CSC1/OSCA1-like_7TM"/>
</dbReference>
<organism evidence="11 12">
    <name type="scientific">Planoprotostelium fungivorum</name>
    <dbReference type="NCBI Taxonomy" id="1890364"/>
    <lineage>
        <taxon>Eukaryota</taxon>
        <taxon>Amoebozoa</taxon>
        <taxon>Evosea</taxon>
        <taxon>Variosea</taxon>
        <taxon>Cavosteliida</taxon>
        <taxon>Cavosteliaceae</taxon>
        <taxon>Planoprotostelium</taxon>
    </lineage>
</organism>
<comment type="subcellular location">
    <subcellularLocation>
        <location evidence="1">Membrane</location>
        <topology evidence="1">Multi-pass membrane protein</topology>
    </subcellularLocation>
</comment>
<feature type="transmembrane region" description="Helical" evidence="7">
    <location>
        <begin position="18"/>
        <end position="39"/>
    </location>
</feature>
<dbReference type="OrthoDB" id="15199at2759"/>
<feature type="transmembrane region" description="Helical" evidence="7">
    <location>
        <begin position="654"/>
        <end position="672"/>
    </location>
</feature>
<evidence type="ECO:0000259" key="8">
    <source>
        <dbReference type="Pfam" id="PF02714"/>
    </source>
</evidence>
<evidence type="ECO:0000256" key="4">
    <source>
        <dbReference type="ARBA" id="ARBA00022692"/>
    </source>
</evidence>
<feature type="domain" description="CSC1/OSCA1-like N-terminal transmembrane" evidence="9">
    <location>
        <begin position="18"/>
        <end position="178"/>
    </location>
</feature>
<feature type="transmembrane region" description="Helical" evidence="7">
    <location>
        <begin position="572"/>
        <end position="592"/>
    </location>
</feature>
<feature type="domain" description="CSC1/OSCA1-like 7TM region" evidence="8">
    <location>
        <begin position="374"/>
        <end position="647"/>
    </location>
</feature>
<name>A0A2P6NWP2_9EUKA</name>
<evidence type="ECO:0000313" key="11">
    <source>
        <dbReference type="EMBL" id="PRP88346.1"/>
    </source>
</evidence>
<dbReference type="GO" id="GO:0005886">
    <property type="term" value="C:plasma membrane"/>
    <property type="evidence" value="ECO:0007669"/>
    <property type="project" value="TreeGrafter"/>
</dbReference>
<dbReference type="InterPro" id="IPR027815">
    <property type="entry name" value="CSC1/OSCA1-like_cyt"/>
</dbReference>
<feature type="transmembrane region" description="Helical" evidence="7">
    <location>
        <begin position="102"/>
        <end position="122"/>
    </location>
</feature>
<dbReference type="InParanoid" id="A0A2P6NWP2"/>
<dbReference type="GO" id="GO:0005227">
    <property type="term" value="F:calcium-activated cation channel activity"/>
    <property type="evidence" value="ECO:0007669"/>
    <property type="project" value="InterPro"/>
</dbReference>
<evidence type="ECO:0000256" key="1">
    <source>
        <dbReference type="ARBA" id="ARBA00004141"/>
    </source>
</evidence>